<dbReference type="InterPro" id="IPR029063">
    <property type="entry name" value="SAM-dependent_MTases_sf"/>
</dbReference>
<dbReference type="CDD" id="cd02440">
    <property type="entry name" value="AdoMet_MTases"/>
    <property type="match status" value="1"/>
</dbReference>
<dbReference type="SUPFAM" id="SSF53335">
    <property type="entry name" value="S-adenosyl-L-methionine-dependent methyltransferases"/>
    <property type="match status" value="1"/>
</dbReference>
<dbReference type="InterPro" id="IPR052190">
    <property type="entry name" value="Euk-Arch_PrmC-MTase"/>
</dbReference>
<proteinExistence type="inferred from homology"/>
<dbReference type="InterPro" id="IPR002052">
    <property type="entry name" value="DNA_methylase_N6_adenine_CS"/>
</dbReference>
<dbReference type="InterPro" id="IPR056684">
    <property type="entry name" value="DUF7782"/>
</dbReference>
<evidence type="ECO:0000313" key="9">
    <source>
        <dbReference type="Proteomes" id="UP000625527"/>
    </source>
</evidence>
<comment type="similarity">
    <text evidence="1">Belongs to the eukaryotic/archaeal PrmC-related family.</text>
</comment>
<evidence type="ECO:0000256" key="3">
    <source>
        <dbReference type="ARBA" id="ARBA00022679"/>
    </source>
</evidence>
<evidence type="ECO:0000256" key="5">
    <source>
        <dbReference type="SAM" id="MobiDB-lite"/>
    </source>
</evidence>
<dbReference type="PANTHER" id="PTHR45875">
    <property type="entry name" value="METHYLTRANSFERASE N6AMT1"/>
    <property type="match status" value="1"/>
</dbReference>
<accession>A0ABR9N018</accession>
<feature type="compositionally biased region" description="Gly residues" evidence="5">
    <location>
        <begin position="225"/>
        <end position="237"/>
    </location>
</feature>
<evidence type="ECO:0000256" key="4">
    <source>
        <dbReference type="ARBA" id="ARBA00022691"/>
    </source>
</evidence>
<dbReference type="InterPro" id="IPR055487">
    <property type="entry name" value="DUF7059"/>
</dbReference>
<evidence type="ECO:0000256" key="1">
    <source>
        <dbReference type="ARBA" id="ARBA00006149"/>
    </source>
</evidence>
<dbReference type="GO" id="GO:0008168">
    <property type="term" value="F:methyltransferase activity"/>
    <property type="evidence" value="ECO:0007669"/>
    <property type="project" value="UniProtKB-KW"/>
</dbReference>
<keyword evidence="3" id="KW-0808">Transferase</keyword>
<feature type="compositionally biased region" description="Low complexity" evidence="5">
    <location>
        <begin position="238"/>
        <end position="256"/>
    </location>
</feature>
<sequence>MTPSSAPNLDVSLIRALRGDLDAADYHVDGVEDLLGPVAAAALHREQVLPARRVVQPAATRDPRATLVSLFLLGGVVPRAGLDRALPATGTSGAERLGLVRSAGQEPDDDVRAAVDLRPYVATDASGDVRWWLASDLGELATGSRLSADHVLGAGGASLTLAQVTTRKPVARALDLGTGCGIQALHAARHAGVVVATDISRRALAYTAFNAALNLDDDSAPGDRGALGGGAPGGGSDAGRAPDGGPAVDGRPAVGEGVPGGMPGGTGHLDLRHGSMLEPVEGEQFDLVVSNPPFVITPHTGPAGAAVREALGDYEYRDGGRAGDDLVRDLVTGIGRVLAPGGVAQLLVNWEHRRGQEWEERVGAWLDEAYGRYGLDGWVIQREVLDPAEYAETWIRDGGTTPDREPEVWAAAYEAWLDDFASREVEAVGFGIVTLRRPGAVARDAGDGPDGADGVAADRPSEAGISADSGSTEADDVVRGGRERLRRLEEHGGSVRQPLGDHLGAVLAAHAWLAARSDDDVAVTRLVSAADVTEERYLTPGSADPNIVILRQGDGLGRGVQASSPLAALAGACDGELTVGQIIGALAALFEVPADDLRAELLPAVRGLVLDGFLVPAANADA</sequence>
<dbReference type="Gene3D" id="3.40.50.150">
    <property type="entry name" value="Vaccinia Virus protein VP39"/>
    <property type="match status" value="1"/>
</dbReference>
<feature type="region of interest" description="Disordered" evidence="5">
    <location>
        <begin position="441"/>
        <end position="476"/>
    </location>
</feature>
<dbReference type="PANTHER" id="PTHR45875:SF1">
    <property type="entry name" value="METHYLTRANSFERASE N6AMT1"/>
    <property type="match status" value="1"/>
</dbReference>
<evidence type="ECO:0000256" key="2">
    <source>
        <dbReference type="ARBA" id="ARBA00022603"/>
    </source>
</evidence>
<comment type="caution">
    <text evidence="8">The sequence shown here is derived from an EMBL/GenBank/DDBJ whole genome shotgun (WGS) entry which is preliminary data.</text>
</comment>
<protein>
    <submittedName>
        <fullName evidence="8">SAM-dependent methyltransferase</fullName>
    </submittedName>
</protein>
<feature type="domain" description="DUF7782" evidence="7">
    <location>
        <begin position="507"/>
        <end position="616"/>
    </location>
</feature>
<feature type="domain" description="DUF7059" evidence="6">
    <location>
        <begin position="23"/>
        <end position="113"/>
    </location>
</feature>
<dbReference type="PROSITE" id="PS00092">
    <property type="entry name" value="N6_MTASE"/>
    <property type="match status" value="1"/>
</dbReference>
<evidence type="ECO:0000259" key="6">
    <source>
        <dbReference type="Pfam" id="PF23186"/>
    </source>
</evidence>
<dbReference type="Pfam" id="PF23186">
    <property type="entry name" value="DUF7059"/>
    <property type="match status" value="1"/>
</dbReference>
<name>A0ABR9N018_9MICO</name>
<feature type="region of interest" description="Disordered" evidence="5">
    <location>
        <begin position="219"/>
        <end position="258"/>
    </location>
</feature>
<dbReference type="GO" id="GO:0032259">
    <property type="term" value="P:methylation"/>
    <property type="evidence" value="ECO:0007669"/>
    <property type="project" value="UniProtKB-KW"/>
</dbReference>
<reference evidence="8 9" key="1">
    <citation type="submission" date="2020-10" db="EMBL/GenBank/DDBJ databases">
        <title>Myceligenerans pegani sp. nov., an endophytic actinomycete isolated from Peganum harmala L. in Xinjiang, China.</title>
        <authorList>
            <person name="Xin L."/>
        </authorList>
    </citation>
    <scope>NUCLEOTIDE SEQUENCE [LARGE SCALE GENOMIC DNA]</scope>
    <source>
        <strain evidence="8 9">TRM65318</strain>
    </source>
</reference>
<evidence type="ECO:0000313" key="8">
    <source>
        <dbReference type="EMBL" id="MBE1876979.1"/>
    </source>
</evidence>
<organism evidence="8 9">
    <name type="scientific">Myceligenerans pegani</name>
    <dbReference type="NCBI Taxonomy" id="2776917"/>
    <lineage>
        <taxon>Bacteria</taxon>
        <taxon>Bacillati</taxon>
        <taxon>Actinomycetota</taxon>
        <taxon>Actinomycetes</taxon>
        <taxon>Micrococcales</taxon>
        <taxon>Promicromonosporaceae</taxon>
        <taxon>Myceligenerans</taxon>
    </lineage>
</organism>
<keyword evidence="9" id="KW-1185">Reference proteome</keyword>
<gene>
    <name evidence="8" type="ORF">IHE71_14890</name>
</gene>
<keyword evidence="2 8" id="KW-0489">Methyltransferase</keyword>
<dbReference type="EMBL" id="JADAQT010000094">
    <property type="protein sequence ID" value="MBE1876979.1"/>
    <property type="molecule type" value="Genomic_DNA"/>
</dbReference>
<dbReference type="Pfam" id="PF25004">
    <property type="entry name" value="DUF7782"/>
    <property type="match status" value="1"/>
</dbReference>
<evidence type="ECO:0000259" key="7">
    <source>
        <dbReference type="Pfam" id="PF25004"/>
    </source>
</evidence>
<dbReference type="Proteomes" id="UP000625527">
    <property type="component" value="Unassembled WGS sequence"/>
</dbReference>
<keyword evidence="4" id="KW-0949">S-adenosyl-L-methionine</keyword>